<comment type="caution">
    <text evidence="1">The sequence shown here is derived from an EMBL/GenBank/DDBJ whole genome shotgun (WGS) entry which is preliminary data.</text>
</comment>
<evidence type="ECO:0000313" key="2">
    <source>
        <dbReference type="Proteomes" id="UP000789366"/>
    </source>
</evidence>
<dbReference type="EMBL" id="CAJVPW010045167">
    <property type="protein sequence ID" value="CAG8755381.1"/>
    <property type="molecule type" value="Genomic_DNA"/>
</dbReference>
<feature type="non-terminal residue" evidence="1">
    <location>
        <position position="172"/>
    </location>
</feature>
<proteinExistence type="predicted"/>
<evidence type="ECO:0000313" key="1">
    <source>
        <dbReference type="EMBL" id="CAG8755381.1"/>
    </source>
</evidence>
<organism evidence="1 2">
    <name type="scientific">Cetraspora pellucida</name>
    <dbReference type="NCBI Taxonomy" id="1433469"/>
    <lineage>
        <taxon>Eukaryota</taxon>
        <taxon>Fungi</taxon>
        <taxon>Fungi incertae sedis</taxon>
        <taxon>Mucoromycota</taxon>
        <taxon>Glomeromycotina</taxon>
        <taxon>Glomeromycetes</taxon>
        <taxon>Diversisporales</taxon>
        <taxon>Gigasporaceae</taxon>
        <taxon>Cetraspora</taxon>
    </lineage>
</organism>
<sequence>TTENYDAIVCAKIPDPVVNPKVYDSISKYMLHRPCGELNLNAPCMIDDGMGYKRCSKGYPKQFQNETSQGKNSYPIYHRRQDNYYVEIRVGTLEAVWRILGFRMNKINLAVTHLHLHLPNQQRIIFSESSVLTEVIEVNQNNCTTLTEQLRGRKSISVEVVLGEFIWHTQMK</sequence>
<keyword evidence="2" id="KW-1185">Reference proteome</keyword>
<feature type="non-terminal residue" evidence="1">
    <location>
        <position position="1"/>
    </location>
</feature>
<accession>A0ACA9QNB3</accession>
<dbReference type="Proteomes" id="UP000789366">
    <property type="component" value="Unassembled WGS sequence"/>
</dbReference>
<reference evidence="1" key="1">
    <citation type="submission" date="2021-06" db="EMBL/GenBank/DDBJ databases">
        <authorList>
            <person name="Kallberg Y."/>
            <person name="Tangrot J."/>
            <person name="Rosling A."/>
        </authorList>
    </citation>
    <scope>NUCLEOTIDE SEQUENCE</scope>
    <source>
        <strain evidence="1">28 12/20/2015</strain>
    </source>
</reference>
<protein>
    <submittedName>
        <fullName evidence="1">15023_t:CDS:1</fullName>
    </submittedName>
</protein>
<name>A0ACA9QNB3_9GLOM</name>
<gene>
    <name evidence="1" type="ORF">SPELUC_LOCUS14768</name>
</gene>